<dbReference type="InterPro" id="IPR023387">
    <property type="entry name" value="DUF1653-like_dom"/>
</dbReference>
<dbReference type="AlphaFoldDB" id="A0A1G2MZ19"/>
<dbReference type="Pfam" id="PF07866">
    <property type="entry name" value="DUF1653"/>
    <property type="match status" value="1"/>
</dbReference>
<organism evidence="2 3">
    <name type="scientific">Candidatus Taylorbacteria bacterium RIFCSPHIGHO2_12_FULL_45_16</name>
    <dbReference type="NCBI Taxonomy" id="1802315"/>
    <lineage>
        <taxon>Bacteria</taxon>
        <taxon>Candidatus Tayloriibacteriota</taxon>
    </lineage>
</organism>
<feature type="domain" description="DUF1653" evidence="1">
    <location>
        <begin position="4"/>
        <end position="67"/>
    </location>
</feature>
<accession>A0A1G2MZ19</accession>
<evidence type="ECO:0000259" key="1">
    <source>
        <dbReference type="Pfam" id="PF07866"/>
    </source>
</evidence>
<dbReference type="STRING" id="1802315.A3F51_00710"/>
<dbReference type="Gene3D" id="2.30.30.320">
    <property type="entry name" value="DUF1653-like domain"/>
    <property type="match status" value="1"/>
</dbReference>
<dbReference type="EMBL" id="MHRT01000005">
    <property type="protein sequence ID" value="OHA29126.1"/>
    <property type="molecule type" value="Genomic_DNA"/>
</dbReference>
<dbReference type="Proteomes" id="UP000178089">
    <property type="component" value="Unassembled WGS sequence"/>
</dbReference>
<comment type="caution">
    <text evidence="2">The sequence shown here is derived from an EMBL/GenBank/DDBJ whole genome shotgun (WGS) entry which is preliminary data.</text>
</comment>
<evidence type="ECO:0000313" key="2">
    <source>
        <dbReference type="EMBL" id="OHA29126.1"/>
    </source>
</evidence>
<gene>
    <name evidence="2" type="ORF">A3F51_00710</name>
</gene>
<protein>
    <recommendedName>
        <fullName evidence="1">DUF1653 domain-containing protein</fullName>
    </recommendedName>
</protein>
<proteinExistence type="predicted"/>
<sequence>MKLGIYKHSKKGNLYRVIGVAKHSETFEPMVVYEAQYDNPVSKLWVRPLAIFEDIVEIEGKKTPRFQFVKES</sequence>
<name>A0A1G2MZ19_9BACT</name>
<reference evidence="2 3" key="1">
    <citation type="journal article" date="2016" name="Nat. Commun.">
        <title>Thousands of microbial genomes shed light on interconnected biogeochemical processes in an aquifer system.</title>
        <authorList>
            <person name="Anantharaman K."/>
            <person name="Brown C.T."/>
            <person name="Hug L.A."/>
            <person name="Sharon I."/>
            <person name="Castelle C.J."/>
            <person name="Probst A.J."/>
            <person name="Thomas B.C."/>
            <person name="Singh A."/>
            <person name="Wilkins M.J."/>
            <person name="Karaoz U."/>
            <person name="Brodie E.L."/>
            <person name="Williams K.H."/>
            <person name="Hubbard S.S."/>
            <person name="Banfield J.F."/>
        </authorList>
    </citation>
    <scope>NUCLEOTIDE SEQUENCE [LARGE SCALE GENOMIC DNA]</scope>
</reference>
<evidence type="ECO:0000313" key="3">
    <source>
        <dbReference type="Proteomes" id="UP000178089"/>
    </source>
</evidence>
<dbReference type="InterPro" id="IPR037135">
    <property type="entry name" value="DUF1653-like_dom_sf"/>
</dbReference>